<dbReference type="SUPFAM" id="SSF52733">
    <property type="entry name" value="Nicotinate mononucleotide:5,6-dimethylbenzimidazole phosphoribosyltransferase (CobT)"/>
    <property type="match status" value="1"/>
</dbReference>
<dbReference type="Proteomes" id="UP001595453">
    <property type="component" value="Unassembled WGS sequence"/>
</dbReference>
<comment type="similarity">
    <text evidence="2 10">Belongs to the CobT family.</text>
</comment>
<dbReference type="NCBIfam" id="NF000996">
    <property type="entry name" value="PRK00105.1"/>
    <property type="match status" value="1"/>
</dbReference>
<dbReference type="EC" id="2.4.2.21" evidence="3 10"/>
<protein>
    <recommendedName>
        <fullName evidence="4 10">Nicotinate-nucleotide--dimethylbenzimidazole phosphoribosyltransferase</fullName>
        <shortName evidence="10">NN:DBI PRT</shortName>
        <ecNumber evidence="3 10">2.4.2.21</ecNumber>
    </recommendedName>
    <alternativeName>
        <fullName evidence="8 10">N(1)-alpha-phosphoribosyltransferase</fullName>
    </alternativeName>
</protein>
<dbReference type="EMBL" id="JBHRSD010000022">
    <property type="protein sequence ID" value="MFC3033419.1"/>
    <property type="molecule type" value="Genomic_DNA"/>
</dbReference>
<keyword evidence="6 10" id="KW-0328">Glycosyltransferase</keyword>
<dbReference type="RefSeq" id="WP_377124883.1">
    <property type="nucleotide sequence ID" value="NZ_JBHRSD010000022.1"/>
</dbReference>
<gene>
    <name evidence="10 11" type="primary">cobT</name>
    <name evidence="11" type="ORF">ACFOEE_12900</name>
</gene>
<accession>A0ABV7CL72</accession>
<dbReference type="InterPro" id="IPR036087">
    <property type="entry name" value="Nict_dMeBzImd_PRibTrfase_sf"/>
</dbReference>
<organism evidence="11 12">
    <name type="scientific">Pseudoalteromonas fenneropenaei</name>
    <dbReference type="NCBI Taxonomy" id="1737459"/>
    <lineage>
        <taxon>Bacteria</taxon>
        <taxon>Pseudomonadati</taxon>
        <taxon>Pseudomonadota</taxon>
        <taxon>Gammaproteobacteria</taxon>
        <taxon>Alteromonadales</taxon>
        <taxon>Pseudoalteromonadaceae</taxon>
        <taxon>Pseudoalteromonas</taxon>
    </lineage>
</organism>
<evidence type="ECO:0000256" key="4">
    <source>
        <dbReference type="ARBA" id="ARBA00015486"/>
    </source>
</evidence>
<comment type="catalytic activity">
    <reaction evidence="9 10">
        <text>5,6-dimethylbenzimidazole + nicotinate beta-D-ribonucleotide = alpha-ribazole 5'-phosphate + nicotinate + H(+)</text>
        <dbReference type="Rhea" id="RHEA:11196"/>
        <dbReference type="ChEBI" id="CHEBI:15378"/>
        <dbReference type="ChEBI" id="CHEBI:15890"/>
        <dbReference type="ChEBI" id="CHEBI:32544"/>
        <dbReference type="ChEBI" id="CHEBI:57502"/>
        <dbReference type="ChEBI" id="CHEBI:57918"/>
        <dbReference type="EC" id="2.4.2.21"/>
    </reaction>
</comment>
<evidence type="ECO:0000256" key="6">
    <source>
        <dbReference type="ARBA" id="ARBA00022676"/>
    </source>
</evidence>
<dbReference type="HAMAP" id="MF_00230">
    <property type="entry name" value="CobT"/>
    <property type="match status" value="1"/>
</dbReference>
<comment type="caution">
    <text evidence="11">The sequence shown here is derived from an EMBL/GenBank/DDBJ whole genome shotgun (WGS) entry which is preliminary data.</text>
</comment>
<dbReference type="CDD" id="cd02439">
    <property type="entry name" value="DMB-PRT_CobT"/>
    <property type="match status" value="1"/>
</dbReference>
<dbReference type="InterPro" id="IPR023195">
    <property type="entry name" value="Nict_dMeBzImd_PRibTrfase_N"/>
</dbReference>
<keyword evidence="12" id="KW-1185">Reference proteome</keyword>
<dbReference type="GO" id="GO:0008939">
    <property type="term" value="F:nicotinate-nucleotide-dimethylbenzimidazole phosphoribosyltransferase activity"/>
    <property type="evidence" value="ECO:0007669"/>
    <property type="project" value="UniProtKB-EC"/>
</dbReference>
<dbReference type="PANTHER" id="PTHR43463:SF1">
    <property type="entry name" value="NICOTINATE-NUCLEOTIDE--DIMETHYLBENZIMIDAZOLE PHOSPHORIBOSYLTRANSFERASE"/>
    <property type="match status" value="1"/>
</dbReference>
<keyword evidence="7 10" id="KW-0808">Transferase</keyword>
<evidence type="ECO:0000256" key="1">
    <source>
        <dbReference type="ARBA" id="ARBA00005049"/>
    </source>
</evidence>
<reference evidence="12" key="1">
    <citation type="journal article" date="2019" name="Int. J. Syst. Evol. Microbiol.">
        <title>The Global Catalogue of Microorganisms (GCM) 10K type strain sequencing project: providing services to taxonomists for standard genome sequencing and annotation.</title>
        <authorList>
            <consortium name="The Broad Institute Genomics Platform"/>
            <consortium name="The Broad Institute Genome Sequencing Center for Infectious Disease"/>
            <person name="Wu L."/>
            <person name="Ma J."/>
        </authorList>
    </citation>
    <scope>NUCLEOTIDE SEQUENCE [LARGE SCALE GENOMIC DNA]</scope>
    <source>
        <strain evidence="12">KCTC 42730</strain>
    </source>
</reference>
<evidence type="ECO:0000256" key="9">
    <source>
        <dbReference type="ARBA" id="ARBA00047340"/>
    </source>
</evidence>
<evidence type="ECO:0000256" key="10">
    <source>
        <dbReference type="HAMAP-Rule" id="MF_00230"/>
    </source>
</evidence>
<evidence type="ECO:0000256" key="8">
    <source>
        <dbReference type="ARBA" id="ARBA00030686"/>
    </source>
</evidence>
<comment type="function">
    <text evidence="10">Catalyzes the synthesis of alpha-ribazole-5'-phosphate from nicotinate mononucleotide (NAMN) and 5,6-dimethylbenzimidazole (DMB).</text>
</comment>
<dbReference type="PANTHER" id="PTHR43463">
    <property type="entry name" value="NICOTINATE-NUCLEOTIDE--DIMETHYLBENZIMIDAZOLE PHOSPHORIBOSYLTRANSFERASE"/>
    <property type="match status" value="1"/>
</dbReference>
<dbReference type="InterPro" id="IPR017846">
    <property type="entry name" value="Nict_dMeBzImd_PRibTrfase_bact"/>
</dbReference>
<evidence type="ECO:0000313" key="11">
    <source>
        <dbReference type="EMBL" id="MFC3033419.1"/>
    </source>
</evidence>
<proteinExistence type="inferred from homology"/>
<evidence type="ECO:0000256" key="3">
    <source>
        <dbReference type="ARBA" id="ARBA00011991"/>
    </source>
</evidence>
<dbReference type="NCBIfam" id="TIGR03160">
    <property type="entry name" value="cobT_DBIPRT"/>
    <property type="match status" value="1"/>
</dbReference>
<dbReference type="Pfam" id="PF02277">
    <property type="entry name" value="DBI_PRT"/>
    <property type="match status" value="1"/>
</dbReference>
<name>A0ABV7CL72_9GAMM</name>
<keyword evidence="5 10" id="KW-0169">Cobalamin biosynthesis</keyword>
<evidence type="ECO:0000256" key="5">
    <source>
        <dbReference type="ARBA" id="ARBA00022573"/>
    </source>
</evidence>
<feature type="active site" description="Proton acceptor" evidence="10">
    <location>
        <position position="318"/>
    </location>
</feature>
<evidence type="ECO:0000256" key="2">
    <source>
        <dbReference type="ARBA" id="ARBA00007110"/>
    </source>
</evidence>
<dbReference type="Gene3D" id="1.10.1610.10">
    <property type="match status" value="1"/>
</dbReference>
<sequence>MNEVRFKIQPLKHSAKSAISTRIAQKTKPLGALGKLEALAQQLAEVLTVDAKQPILLQQPVLTVFAGDHGIATEGVSIAPSEVTGQMVANFANGGAAINVFCRQLGWQLQVVDCGILQPPAAHLAVISQRLGSSTAAFHNAPAMSEAQLQQGLSFGAESISAALQAGSNVFAFGEMGIGNTSSAAAIFSALSGLPASETVGKGTGVSAEVMAKKCQLITQALELHRAALTSPWAILRHLGGFEICQMVGAMLAVAQAGKVVLVDGFIATAAAMLAVAAYPACKEYLVFAHCSGEQGHQKMLDYLQVEALLNLQLRLGEGTGAALALPLLQCAAAFYNDMASFATAAVTEVNH</sequence>
<evidence type="ECO:0000256" key="7">
    <source>
        <dbReference type="ARBA" id="ARBA00022679"/>
    </source>
</evidence>
<dbReference type="Gene3D" id="3.40.50.10210">
    <property type="match status" value="1"/>
</dbReference>
<evidence type="ECO:0000313" key="12">
    <source>
        <dbReference type="Proteomes" id="UP001595453"/>
    </source>
</evidence>
<comment type="pathway">
    <text evidence="1 10">Nucleoside biosynthesis; alpha-ribazole biosynthesis; alpha-ribazole from 5,6-dimethylbenzimidazole: step 1/2.</text>
</comment>
<dbReference type="InterPro" id="IPR003200">
    <property type="entry name" value="Nict_dMeBzImd_PRibTrfase"/>
</dbReference>